<reference evidence="2" key="2">
    <citation type="submission" date="2022-01" db="EMBL/GenBank/DDBJ databases">
        <authorList>
            <person name="Yamashiro T."/>
            <person name="Shiraishi A."/>
            <person name="Satake H."/>
            <person name="Nakayama K."/>
        </authorList>
    </citation>
    <scope>NUCLEOTIDE SEQUENCE</scope>
</reference>
<name>A0ABQ5BHG4_9ASTR</name>
<dbReference type="EMBL" id="BQNB010013190">
    <property type="protein sequence ID" value="GJT12948.1"/>
    <property type="molecule type" value="Genomic_DNA"/>
</dbReference>
<reference evidence="2" key="1">
    <citation type="journal article" date="2022" name="Int. J. Mol. Sci.">
        <title>Draft Genome of Tanacetum Coccineum: Genomic Comparison of Closely Related Tanacetum-Family Plants.</title>
        <authorList>
            <person name="Yamashiro T."/>
            <person name="Shiraishi A."/>
            <person name="Nakayama K."/>
            <person name="Satake H."/>
        </authorList>
    </citation>
    <scope>NUCLEOTIDE SEQUENCE</scope>
</reference>
<keyword evidence="3" id="KW-1185">Reference proteome</keyword>
<organism evidence="2 3">
    <name type="scientific">Tanacetum coccineum</name>
    <dbReference type="NCBI Taxonomy" id="301880"/>
    <lineage>
        <taxon>Eukaryota</taxon>
        <taxon>Viridiplantae</taxon>
        <taxon>Streptophyta</taxon>
        <taxon>Embryophyta</taxon>
        <taxon>Tracheophyta</taxon>
        <taxon>Spermatophyta</taxon>
        <taxon>Magnoliopsida</taxon>
        <taxon>eudicotyledons</taxon>
        <taxon>Gunneridae</taxon>
        <taxon>Pentapetalae</taxon>
        <taxon>asterids</taxon>
        <taxon>campanulids</taxon>
        <taxon>Asterales</taxon>
        <taxon>Asteraceae</taxon>
        <taxon>Asteroideae</taxon>
        <taxon>Anthemideae</taxon>
        <taxon>Anthemidinae</taxon>
        <taxon>Tanacetum</taxon>
    </lineage>
</organism>
<evidence type="ECO:0000313" key="2">
    <source>
        <dbReference type="EMBL" id="GJT12948.1"/>
    </source>
</evidence>
<proteinExistence type="predicted"/>
<evidence type="ECO:0000313" key="3">
    <source>
        <dbReference type="Proteomes" id="UP001151760"/>
    </source>
</evidence>
<comment type="caution">
    <text evidence="2">The sequence shown here is derived from an EMBL/GenBank/DDBJ whole genome shotgun (WGS) entry which is preliminary data.</text>
</comment>
<accession>A0ABQ5BHG4</accession>
<evidence type="ECO:0000256" key="1">
    <source>
        <dbReference type="SAM" id="MobiDB-lite"/>
    </source>
</evidence>
<sequence>MPPKRNGMSRTAIEQLITQRVVDALLTYEANQSSKNGNGNGNDNGNGSHDSGDSSRRQLHTAHSNCAVECQVKYATFTLLGGALTWLNSHVRTIGHEATYEMTWKSLMKMMTEAYCPMSEIKKLEIEMVPEEFDKVEKYVGGLPDNIQGNVMSARPKMLQEAIELANSLMDQKVRAYAARC</sequence>
<dbReference type="Proteomes" id="UP001151760">
    <property type="component" value="Unassembled WGS sequence"/>
</dbReference>
<gene>
    <name evidence="2" type="ORF">Tco_0859990</name>
</gene>
<feature type="region of interest" description="Disordered" evidence="1">
    <location>
        <begin position="31"/>
        <end position="58"/>
    </location>
</feature>
<protein>
    <recommendedName>
        <fullName evidence="4">Retrotransposon gag domain-containing protein</fullName>
    </recommendedName>
</protein>
<evidence type="ECO:0008006" key="4">
    <source>
        <dbReference type="Google" id="ProtNLM"/>
    </source>
</evidence>